<dbReference type="Pfam" id="PF13729">
    <property type="entry name" value="TraF_2"/>
    <property type="match status" value="1"/>
</dbReference>
<evidence type="ECO:0000313" key="2">
    <source>
        <dbReference type="Proteomes" id="UP001557484"/>
    </source>
</evidence>
<name>A0ABV3TZV2_9GAMM</name>
<dbReference type="EMBL" id="JBFRYB010000002">
    <property type="protein sequence ID" value="MEX1667146.1"/>
    <property type="molecule type" value="Genomic_DNA"/>
</dbReference>
<proteinExistence type="predicted"/>
<protein>
    <submittedName>
        <fullName evidence="1">Conjugal transfer protein TraF</fullName>
    </submittedName>
</protein>
<reference evidence="1 2" key="1">
    <citation type="journal article" date="2011" name="Int. J. Syst. Evol. Microbiol.">
        <title>Zhongshania antarctica gen. nov., sp. nov. and Zhongshania guokunii sp. nov., gammaproteobacteria respectively isolated from coastal attached (fast) ice and surface seawater of the Antarctic.</title>
        <authorList>
            <person name="Li H.J."/>
            <person name="Zhang X.Y."/>
            <person name="Chen C.X."/>
            <person name="Zhang Y.J."/>
            <person name="Gao Z.M."/>
            <person name="Yu Y."/>
            <person name="Chen X.L."/>
            <person name="Chen B."/>
            <person name="Zhang Y.Z."/>
        </authorList>
    </citation>
    <scope>NUCLEOTIDE SEQUENCE [LARGE SCALE GENOMIC DNA]</scope>
    <source>
        <strain evidence="1 2">R06B22</strain>
    </source>
</reference>
<sequence length="409" mass="45454">MPPLPPSIILAKHLNDRDNAADNKISNKVNRHLQILISLRVKQLLLTSLATISITVVADTPSDNRLSAIHSRSAAFPAINRDADTALQGDGYGFVNDNDSLLDNLRKISEEGTALEGRSRGILVLPGDESTLVSELENAANGKTSFAAGGHFALLSKNKNWIVVGGAEFNGSGRFFYDEDDATRLRFATVLGLFSFGELQSSINVNALWTNYLGLNYRYTNGSMPDTRIGMTAKIQNISVIERRISIADYDEDKLFDRTRDVENYLQLNADIGLEHQINQWIVGIDLRDIYQQEMIGPEGTRYQQRSHISTNINYTADWGSLRLDVDITPEKGFGELTSRKTYELSTLLPLNAKMDLLLGYQWLDSDTDSDLPTAGLRYRLGEQLRIEVQFSYAGTREFGGGASLQLPL</sequence>
<gene>
    <name evidence="1" type="primary">traF</name>
    <name evidence="1" type="ORF">AB4875_16745</name>
</gene>
<dbReference type="Proteomes" id="UP001557484">
    <property type="component" value="Unassembled WGS sequence"/>
</dbReference>
<dbReference type="SUPFAM" id="SSF56935">
    <property type="entry name" value="Porins"/>
    <property type="match status" value="1"/>
</dbReference>
<keyword evidence="2" id="KW-1185">Reference proteome</keyword>
<dbReference type="InterPro" id="IPR032811">
    <property type="entry name" value="Put_conjugal_transfer"/>
</dbReference>
<evidence type="ECO:0000313" key="1">
    <source>
        <dbReference type="EMBL" id="MEX1667146.1"/>
    </source>
</evidence>
<dbReference type="RefSeq" id="WP_368377259.1">
    <property type="nucleotide sequence ID" value="NZ_JBFRYB010000002.1"/>
</dbReference>
<accession>A0ABV3TZV2</accession>
<organism evidence="1 2">
    <name type="scientific">Zhongshania arctica</name>
    <dbReference type="NCBI Taxonomy" id="3238302"/>
    <lineage>
        <taxon>Bacteria</taxon>
        <taxon>Pseudomonadati</taxon>
        <taxon>Pseudomonadota</taxon>
        <taxon>Gammaproteobacteria</taxon>
        <taxon>Cellvibrionales</taxon>
        <taxon>Spongiibacteraceae</taxon>
        <taxon>Zhongshania</taxon>
    </lineage>
</organism>
<comment type="caution">
    <text evidence="1">The sequence shown here is derived from an EMBL/GenBank/DDBJ whole genome shotgun (WGS) entry which is preliminary data.</text>
</comment>